<evidence type="ECO:0000313" key="6">
    <source>
        <dbReference type="EMBL" id="AXX89523.1"/>
    </source>
</evidence>
<proteinExistence type="predicted"/>
<keyword evidence="4" id="KW-0961">Cell wall biogenesis/degradation</keyword>
<dbReference type="InterPro" id="IPR051206">
    <property type="entry name" value="NAMLAA_amidase_2"/>
</dbReference>
<evidence type="ECO:0000256" key="2">
    <source>
        <dbReference type="ARBA" id="ARBA00011901"/>
    </source>
</evidence>
<dbReference type="Proteomes" id="UP000263040">
    <property type="component" value="Chromosome"/>
</dbReference>
<protein>
    <recommendedName>
        <fullName evidence="2">N-acetylmuramoyl-L-alanine amidase</fullName>
        <ecNumber evidence="2">3.5.1.28</ecNumber>
    </recommendedName>
</protein>
<dbReference type="Gene3D" id="3.40.80.10">
    <property type="entry name" value="Peptidoglycan recognition protein-like"/>
    <property type="match status" value="1"/>
</dbReference>
<sequence length="215" mass="25118">MLQYKMKTLITILIFSFYSYAIEIKSMPIEFTQNRIELTKQYIKNSYGLEVENINIIPKIIVIHHTAVDDLKESFNRLNPEILLTDRKDITNAGNLNVSTQFLVDLDGTIYSLMPETYMARHVIGLNFSSIGVENVGGNKKSLTTEQLKANIELVKYLKEKYRTIEYLIGHYEYQSFEKHPLFLEKDSKYRTIKNDPSKDFMENLRVNFPDLKSN</sequence>
<dbReference type="PANTHER" id="PTHR30417:SF1">
    <property type="entry name" value="N-ACETYLMURAMOYL-L-ALANINE AMIDASE AMID"/>
    <property type="match status" value="1"/>
</dbReference>
<dbReference type="EC" id="3.5.1.28" evidence="2"/>
<accession>A0AAD0SRG2</accession>
<keyword evidence="7" id="KW-1185">Reference proteome</keyword>
<dbReference type="InterPro" id="IPR002502">
    <property type="entry name" value="Amidase_domain"/>
</dbReference>
<dbReference type="GO" id="GO:0008745">
    <property type="term" value="F:N-acetylmuramoyl-L-alanine amidase activity"/>
    <property type="evidence" value="ECO:0007669"/>
    <property type="project" value="UniProtKB-EC"/>
</dbReference>
<feature type="domain" description="N-acetylmuramoyl-L-alanine amidase" evidence="5">
    <location>
        <begin position="58"/>
        <end position="173"/>
    </location>
</feature>
<evidence type="ECO:0000256" key="3">
    <source>
        <dbReference type="ARBA" id="ARBA00022801"/>
    </source>
</evidence>
<dbReference type="GO" id="GO:0009253">
    <property type="term" value="P:peptidoglycan catabolic process"/>
    <property type="evidence" value="ECO:0007669"/>
    <property type="project" value="InterPro"/>
</dbReference>
<dbReference type="SUPFAM" id="SSF55846">
    <property type="entry name" value="N-acetylmuramoyl-L-alanine amidase-like"/>
    <property type="match status" value="1"/>
</dbReference>
<name>A0AAD0SRG2_9BACT</name>
<dbReference type="GO" id="GO:0071555">
    <property type="term" value="P:cell wall organization"/>
    <property type="evidence" value="ECO:0007669"/>
    <property type="project" value="UniProtKB-KW"/>
</dbReference>
<gene>
    <name evidence="6" type="ORF">ASUIS_1035</name>
</gene>
<comment type="catalytic activity">
    <reaction evidence="1">
        <text>Hydrolyzes the link between N-acetylmuramoyl residues and L-amino acid residues in certain cell-wall glycopeptides.</text>
        <dbReference type="EC" id="3.5.1.28"/>
    </reaction>
</comment>
<evidence type="ECO:0000256" key="1">
    <source>
        <dbReference type="ARBA" id="ARBA00001561"/>
    </source>
</evidence>
<dbReference type="CDD" id="cd06583">
    <property type="entry name" value="PGRP"/>
    <property type="match status" value="1"/>
</dbReference>
<evidence type="ECO:0000313" key="7">
    <source>
        <dbReference type="Proteomes" id="UP000263040"/>
    </source>
</evidence>
<reference evidence="6 7" key="1">
    <citation type="submission" date="2018-08" db="EMBL/GenBank/DDBJ databases">
        <title>Complete genome of the Arcobacter suis type strain LMG 26152.</title>
        <authorList>
            <person name="Miller W.G."/>
            <person name="Yee E."/>
            <person name="Bono J.L."/>
        </authorList>
    </citation>
    <scope>NUCLEOTIDE SEQUENCE [LARGE SCALE GENOMIC DNA]</scope>
    <source>
        <strain evidence="6 7">CECT 7833</strain>
    </source>
</reference>
<dbReference type="Pfam" id="PF01510">
    <property type="entry name" value="Amidase_2"/>
    <property type="match status" value="1"/>
</dbReference>
<dbReference type="InterPro" id="IPR036505">
    <property type="entry name" value="Amidase/PGRP_sf"/>
</dbReference>
<keyword evidence="3" id="KW-0378">Hydrolase</keyword>
<dbReference type="KEGG" id="asui:ASUIS_1035"/>
<dbReference type="AlphaFoldDB" id="A0AAD0SRG2"/>
<dbReference type="PANTHER" id="PTHR30417">
    <property type="entry name" value="N-ACETYLMURAMOYL-L-ALANINE AMIDASE AMID"/>
    <property type="match status" value="1"/>
</dbReference>
<evidence type="ECO:0000259" key="5">
    <source>
        <dbReference type="Pfam" id="PF01510"/>
    </source>
</evidence>
<dbReference type="EMBL" id="CP032100">
    <property type="protein sequence ID" value="AXX89523.1"/>
    <property type="molecule type" value="Genomic_DNA"/>
</dbReference>
<organism evidence="6 7">
    <name type="scientific">Arcobacter suis CECT 7833</name>
    <dbReference type="NCBI Taxonomy" id="663365"/>
    <lineage>
        <taxon>Bacteria</taxon>
        <taxon>Pseudomonadati</taxon>
        <taxon>Campylobacterota</taxon>
        <taxon>Epsilonproteobacteria</taxon>
        <taxon>Campylobacterales</taxon>
        <taxon>Arcobacteraceae</taxon>
        <taxon>Arcobacter</taxon>
    </lineage>
</organism>
<dbReference type="GO" id="GO:0009254">
    <property type="term" value="P:peptidoglycan turnover"/>
    <property type="evidence" value="ECO:0007669"/>
    <property type="project" value="TreeGrafter"/>
</dbReference>
<evidence type="ECO:0000256" key="4">
    <source>
        <dbReference type="ARBA" id="ARBA00023316"/>
    </source>
</evidence>